<dbReference type="Pfam" id="PF13966">
    <property type="entry name" value="zf-RVT"/>
    <property type="match status" value="1"/>
</dbReference>
<proteinExistence type="predicted"/>
<protein>
    <recommendedName>
        <fullName evidence="1">Reverse transcriptase zinc-binding domain-containing protein</fullName>
    </recommendedName>
</protein>
<accession>A0A8T0VQ36</accession>
<dbReference type="AlphaFoldDB" id="A0A8T0VQ36"/>
<sequence>MFGEEIVHSHDTVEQVVSTNPLNLSFRRTLVGVKLTEYINLVAYLREFNLADERDTISWKLHNNGQFSVRSMYQKLINQQVPFRHKYIWKLKIPQKIKIFLWAYWLRFWALLQPAGTQELLRSVSKNLETMTLELFSRFGWKFNNRLGSY</sequence>
<gene>
    <name evidence="2" type="ORF">PVAP13_2NG625850</name>
</gene>
<dbReference type="Proteomes" id="UP000823388">
    <property type="component" value="Chromosome 2N"/>
</dbReference>
<dbReference type="EMBL" id="CM029040">
    <property type="protein sequence ID" value="KAG2638941.1"/>
    <property type="molecule type" value="Genomic_DNA"/>
</dbReference>
<comment type="caution">
    <text evidence="2">The sequence shown here is derived from an EMBL/GenBank/DDBJ whole genome shotgun (WGS) entry which is preliminary data.</text>
</comment>
<keyword evidence="3" id="KW-1185">Reference proteome</keyword>
<reference evidence="2" key="1">
    <citation type="submission" date="2020-05" db="EMBL/GenBank/DDBJ databases">
        <title>WGS assembly of Panicum virgatum.</title>
        <authorList>
            <person name="Lovell J.T."/>
            <person name="Jenkins J."/>
            <person name="Shu S."/>
            <person name="Juenger T.E."/>
            <person name="Schmutz J."/>
        </authorList>
    </citation>
    <scope>NUCLEOTIDE SEQUENCE</scope>
    <source>
        <strain evidence="2">AP13</strain>
    </source>
</reference>
<name>A0A8T0VQ36_PANVG</name>
<evidence type="ECO:0000313" key="2">
    <source>
        <dbReference type="EMBL" id="KAG2638941.1"/>
    </source>
</evidence>
<dbReference type="InterPro" id="IPR026960">
    <property type="entry name" value="RVT-Znf"/>
</dbReference>
<evidence type="ECO:0000313" key="3">
    <source>
        <dbReference type="Proteomes" id="UP000823388"/>
    </source>
</evidence>
<evidence type="ECO:0000259" key="1">
    <source>
        <dbReference type="Pfam" id="PF13966"/>
    </source>
</evidence>
<feature type="domain" description="Reverse transcriptase zinc-binding" evidence="1">
    <location>
        <begin position="67"/>
        <end position="106"/>
    </location>
</feature>
<organism evidence="2 3">
    <name type="scientific">Panicum virgatum</name>
    <name type="common">Blackwell switchgrass</name>
    <dbReference type="NCBI Taxonomy" id="38727"/>
    <lineage>
        <taxon>Eukaryota</taxon>
        <taxon>Viridiplantae</taxon>
        <taxon>Streptophyta</taxon>
        <taxon>Embryophyta</taxon>
        <taxon>Tracheophyta</taxon>
        <taxon>Spermatophyta</taxon>
        <taxon>Magnoliopsida</taxon>
        <taxon>Liliopsida</taxon>
        <taxon>Poales</taxon>
        <taxon>Poaceae</taxon>
        <taxon>PACMAD clade</taxon>
        <taxon>Panicoideae</taxon>
        <taxon>Panicodae</taxon>
        <taxon>Paniceae</taxon>
        <taxon>Panicinae</taxon>
        <taxon>Panicum</taxon>
        <taxon>Panicum sect. Hiantes</taxon>
    </lineage>
</organism>